<dbReference type="EMBL" id="JAAIUW010000007">
    <property type="protein sequence ID" value="KAF7824887.1"/>
    <property type="molecule type" value="Genomic_DNA"/>
</dbReference>
<dbReference type="GO" id="GO:0003682">
    <property type="term" value="F:chromatin binding"/>
    <property type="evidence" value="ECO:0007669"/>
    <property type="project" value="InterPro"/>
</dbReference>
<dbReference type="InterPro" id="IPR032001">
    <property type="entry name" value="SAWADEE_dom"/>
</dbReference>
<dbReference type="OrthoDB" id="1866990at2759"/>
<comment type="caution">
    <text evidence="2">The sequence shown here is derived from an EMBL/GenBank/DDBJ whole genome shotgun (WGS) entry which is preliminary data.</text>
</comment>
<dbReference type="AlphaFoldDB" id="A0A834WJ93"/>
<dbReference type="Proteomes" id="UP000634136">
    <property type="component" value="Unassembled WGS sequence"/>
</dbReference>
<feature type="domain" description="SAWADEE" evidence="1">
    <location>
        <begin position="17"/>
        <end position="158"/>
    </location>
</feature>
<organism evidence="2 3">
    <name type="scientific">Senna tora</name>
    <dbReference type="NCBI Taxonomy" id="362788"/>
    <lineage>
        <taxon>Eukaryota</taxon>
        <taxon>Viridiplantae</taxon>
        <taxon>Streptophyta</taxon>
        <taxon>Embryophyta</taxon>
        <taxon>Tracheophyta</taxon>
        <taxon>Spermatophyta</taxon>
        <taxon>Magnoliopsida</taxon>
        <taxon>eudicotyledons</taxon>
        <taxon>Gunneridae</taxon>
        <taxon>Pentapetalae</taxon>
        <taxon>rosids</taxon>
        <taxon>fabids</taxon>
        <taxon>Fabales</taxon>
        <taxon>Fabaceae</taxon>
        <taxon>Caesalpinioideae</taxon>
        <taxon>Cassia clade</taxon>
        <taxon>Senna</taxon>
    </lineage>
</organism>
<evidence type="ECO:0000313" key="2">
    <source>
        <dbReference type="EMBL" id="KAF7824887.1"/>
    </source>
</evidence>
<evidence type="ECO:0000313" key="3">
    <source>
        <dbReference type="Proteomes" id="UP000634136"/>
    </source>
</evidence>
<accession>A0A834WJ93</accession>
<reference evidence="2" key="1">
    <citation type="submission" date="2020-09" db="EMBL/GenBank/DDBJ databases">
        <title>Genome-Enabled Discovery of Anthraquinone Biosynthesis in Senna tora.</title>
        <authorList>
            <person name="Kang S.-H."/>
            <person name="Pandey R.P."/>
            <person name="Lee C.-M."/>
            <person name="Sim J.-S."/>
            <person name="Jeong J.-T."/>
            <person name="Choi B.-S."/>
            <person name="Jung M."/>
            <person name="Ginzburg D."/>
            <person name="Zhao K."/>
            <person name="Won S.Y."/>
            <person name="Oh T.-J."/>
            <person name="Yu Y."/>
            <person name="Kim N.-H."/>
            <person name="Lee O.R."/>
            <person name="Lee T.-H."/>
            <person name="Bashyal P."/>
            <person name="Kim T.-S."/>
            <person name="Lee W.-H."/>
            <person name="Kawkins C."/>
            <person name="Kim C.-K."/>
            <person name="Kim J.S."/>
            <person name="Ahn B.O."/>
            <person name="Rhee S.Y."/>
            <person name="Sohng J.K."/>
        </authorList>
    </citation>
    <scope>NUCLEOTIDE SEQUENCE</scope>
    <source>
        <tissue evidence="2">Leaf</tissue>
    </source>
</reference>
<dbReference type="PANTHER" id="PTHR36384:SF1">
    <property type="entry name" value="SAWADEE PROTEIN"/>
    <property type="match status" value="1"/>
</dbReference>
<evidence type="ECO:0000259" key="1">
    <source>
        <dbReference type="Pfam" id="PF16719"/>
    </source>
</evidence>
<protein>
    <submittedName>
        <fullName evidence="2">Putative SAWADEE domain-containing protein</fullName>
    </submittedName>
</protein>
<name>A0A834WJ93_9FABA</name>
<gene>
    <name evidence="2" type="ORF">G2W53_023031</name>
</gene>
<dbReference type="Pfam" id="PF16719">
    <property type="entry name" value="SAWADEE"/>
    <property type="match status" value="1"/>
</dbReference>
<sequence>MSPSDNQLIVSGDPSSEYNVEFRTLEDDAWYSARAVLERGQALRIKFLNFDDNHDSVFEADGFKSLTELEVFRSRFRPASQQLQDHECRSIVREMTVCACYWYSKEDVRFYDAIVDAVQENEHSFHEGEEVCLCTFSLYWLHGPRVGTFHNSVVADVCKIQPLSDLDPVVALFLNMARERIEVTPPNSLSNSKGDVLFLEYFLKSYLPLCRKLAVPGGLSANHLHLKLDSKKIVELIDRRQEDRDLGGMKTQYMILIGNMDKMLSPRRIEEFLGRQTSLPPTVYIFPSLSSEIFTRGAICLDCERDFQELCIFLDNPHHIITSSTGRPWVIIEKLVGLENIKESIGTLMPLSKNQNTLQKESSGKCNDLRIAYSGTEEFKVASKLRGLFMEFSAHQERLHKRLAFEEGMASI</sequence>
<dbReference type="PANTHER" id="PTHR36384">
    <property type="entry name" value="SAWADEE PROTEIN"/>
    <property type="match status" value="1"/>
</dbReference>
<keyword evidence="3" id="KW-1185">Reference proteome</keyword>
<proteinExistence type="predicted"/>